<proteinExistence type="predicted"/>
<dbReference type="AlphaFoldDB" id="A0A345PBC5"/>
<dbReference type="Pfam" id="PF20434">
    <property type="entry name" value="BD-FAE"/>
    <property type="match status" value="1"/>
</dbReference>
<gene>
    <name evidence="3" type="ORF">HYN46_06180</name>
</gene>
<accession>A0A345PBC5</accession>
<dbReference type="EMBL" id="CP031222">
    <property type="protein sequence ID" value="AXI04584.1"/>
    <property type="molecule type" value="Genomic_DNA"/>
</dbReference>
<dbReference type="InterPro" id="IPR050300">
    <property type="entry name" value="GDXG_lipolytic_enzyme"/>
</dbReference>
<reference evidence="3 4" key="1">
    <citation type="submission" date="2018-07" db="EMBL/GenBank/DDBJ databases">
        <title>Genome sequencing of Moraxellaceae gen. HYN0046.</title>
        <authorList>
            <person name="Kim M."/>
            <person name="Yi H."/>
        </authorList>
    </citation>
    <scope>NUCLEOTIDE SEQUENCE [LARGE SCALE GENOMIC DNA]</scope>
    <source>
        <strain evidence="3 4">HYN0046</strain>
    </source>
</reference>
<keyword evidence="4" id="KW-1185">Reference proteome</keyword>
<dbReference type="Gene3D" id="3.40.50.1820">
    <property type="entry name" value="alpha/beta hydrolase"/>
    <property type="match status" value="1"/>
</dbReference>
<dbReference type="InterPro" id="IPR029058">
    <property type="entry name" value="AB_hydrolase_fold"/>
</dbReference>
<evidence type="ECO:0000256" key="1">
    <source>
        <dbReference type="ARBA" id="ARBA00022801"/>
    </source>
</evidence>
<feature type="domain" description="BD-FAE-like" evidence="2">
    <location>
        <begin position="35"/>
        <end position="211"/>
    </location>
</feature>
<dbReference type="PANTHER" id="PTHR48081">
    <property type="entry name" value="AB HYDROLASE SUPERFAMILY PROTEIN C4A8.06C"/>
    <property type="match status" value="1"/>
</dbReference>
<dbReference type="KEGG" id="mbah:HYN46_06180"/>
<evidence type="ECO:0000313" key="4">
    <source>
        <dbReference type="Proteomes" id="UP000253940"/>
    </source>
</evidence>
<evidence type="ECO:0000259" key="2">
    <source>
        <dbReference type="Pfam" id="PF20434"/>
    </source>
</evidence>
<dbReference type="InterPro" id="IPR049492">
    <property type="entry name" value="BD-FAE-like_dom"/>
</dbReference>
<organism evidence="3 4">
    <name type="scientific">Aquirhabdus parva</name>
    <dbReference type="NCBI Taxonomy" id="2283318"/>
    <lineage>
        <taxon>Bacteria</taxon>
        <taxon>Pseudomonadati</taxon>
        <taxon>Pseudomonadota</taxon>
        <taxon>Gammaproteobacteria</taxon>
        <taxon>Moraxellales</taxon>
        <taxon>Moraxellaceae</taxon>
        <taxon>Aquirhabdus</taxon>
    </lineage>
</organism>
<sequence length="271" mass="30356">MQGLKIYKKIPYGTHQRQFLDVYQPTNLPADLTIHAKNGLPVVVFIHGGSWQHGEKEGHGFIGRSLAQAGYLTVVIDYRLAPKNIYPDFIHDSVSAIAWVYQRIAEYGGDPNKLFIMGHSAGAFNAVVAVDDARFWRNSHVPNGAIKAVIGLAGPYSFDYRQYQSKVAFPAHLHPEGVMPDRHVRPDAPPHYLMVAENDNLVGIKNMLKMKRALERAKVPVKSVVIPKVNHMTMIVAMAKPTRWLGKTRELVLDYIAERLEADALEQKKSA</sequence>
<dbReference type="OrthoDB" id="9771666at2"/>
<evidence type="ECO:0000313" key="3">
    <source>
        <dbReference type="EMBL" id="AXI04584.1"/>
    </source>
</evidence>
<protein>
    <submittedName>
        <fullName evidence="3">Alpha/beta hydrolase</fullName>
    </submittedName>
</protein>
<dbReference type="PANTHER" id="PTHR48081:SF9">
    <property type="entry name" value="CARBOXYLESTERASE"/>
    <property type="match status" value="1"/>
</dbReference>
<keyword evidence="1 3" id="KW-0378">Hydrolase</keyword>
<name>A0A345PBC5_9GAMM</name>
<dbReference type="Proteomes" id="UP000253940">
    <property type="component" value="Chromosome"/>
</dbReference>
<dbReference type="SUPFAM" id="SSF53474">
    <property type="entry name" value="alpha/beta-Hydrolases"/>
    <property type="match status" value="1"/>
</dbReference>
<dbReference type="GO" id="GO:0016787">
    <property type="term" value="F:hydrolase activity"/>
    <property type="evidence" value="ECO:0007669"/>
    <property type="project" value="UniProtKB-KW"/>
</dbReference>